<keyword evidence="3" id="KW-1185">Reference proteome</keyword>
<feature type="region of interest" description="Disordered" evidence="1">
    <location>
        <begin position="30"/>
        <end position="146"/>
    </location>
</feature>
<feature type="compositionally biased region" description="Pro residues" evidence="1">
    <location>
        <begin position="66"/>
        <end position="76"/>
    </location>
</feature>
<organism evidence="2 3">
    <name type="scientific">Bemisia tabaci</name>
    <name type="common">Sweetpotato whitefly</name>
    <name type="synonym">Aleurodes tabaci</name>
    <dbReference type="NCBI Taxonomy" id="7038"/>
    <lineage>
        <taxon>Eukaryota</taxon>
        <taxon>Metazoa</taxon>
        <taxon>Ecdysozoa</taxon>
        <taxon>Arthropoda</taxon>
        <taxon>Hexapoda</taxon>
        <taxon>Insecta</taxon>
        <taxon>Pterygota</taxon>
        <taxon>Neoptera</taxon>
        <taxon>Paraneoptera</taxon>
        <taxon>Hemiptera</taxon>
        <taxon>Sternorrhyncha</taxon>
        <taxon>Aleyrodoidea</taxon>
        <taxon>Aleyrodidae</taxon>
        <taxon>Aleyrodinae</taxon>
        <taxon>Bemisia</taxon>
    </lineage>
</organism>
<proteinExistence type="predicted"/>
<dbReference type="Proteomes" id="UP001152759">
    <property type="component" value="Chromosome 10"/>
</dbReference>
<evidence type="ECO:0000256" key="1">
    <source>
        <dbReference type="SAM" id="MobiDB-lite"/>
    </source>
</evidence>
<feature type="region of interest" description="Disordered" evidence="1">
    <location>
        <begin position="232"/>
        <end position="253"/>
    </location>
</feature>
<dbReference type="AlphaFoldDB" id="A0A9N9ZZD8"/>
<feature type="compositionally biased region" description="Polar residues" evidence="1">
    <location>
        <begin position="120"/>
        <end position="136"/>
    </location>
</feature>
<feature type="compositionally biased region" description="Basic and acidic residues" evidence="1">
    <location>
        <begin position="495"/>
        <end position="505"/>
    </location>
</feature>
<feature type="compositionally biased region" description="Pro residues" evidence="1">
    <location>
        <begin position="186"/>
        <end position="197"/>
    </location>
</feature>
<evidence type="ECO:0000313" key="2">
    <source>
        <dbReference type="EMBL" id="CAH0382910.1"/>
    </source>
</evidence>
<name>A0A9N9ZZD8_BEMTA</name>
<feature type="region of interest" description="Disordered" evidence="1">
    <location>
        <begin position="323"/>
        <end position="365"/>
    </location>
</feature>
<reference evidence="2" key="1">
    <citation type="submission" date="2021-12" db="EMBL/GenBank/DDBJ databases">
        <authorList>
            <person name="King R."/>
        </authorList>
    </citation>
    <scope>NUCLEOTIDE SEQUENCE</scope>
</reference>
<sequence length="567" mass="62327">MCFEINLISSQSVEDIRDNTVGFGHEMEQVSLPIPTPRKLPLSPPASSSRISKKPVPLPRTTVAIPEPPQSSPPSSPDMDSLTRRIKSASSNVQRKREAVVEGTRHVSSKIEKSVKNMLNKRQSALSRLDSSTSPEDSAAGEKAERCTSLPAEDIFHSISFLSPLDTQKFDHDGLNLDRSPSLDSLPPPEYPPPPLPDELYDEVTSNYSGSLSFGESFEESVLRSLSMCEGSESNFSDESERKEKEHEASKKAARCDSWAFYGTVNIAAKKTERRDYENVAITPQRVVDNVYTTTPSRVSFSSTEVTDSSEVVDNVYTTTPSRVSFSSTEVTDSSEDKRAESYEASDSSSEGKKSGRPESLASSVSISNDMYDNWEPRLPAKCPIRRPSKSVIIEFDPLYENVPQDEERVPSDGSSADDFASLPEVPERVDSISECSRDLHPTVAKVEMREVSEEAAVEDPTGAAKKKLVRWTSMKKAIKAVAETNWSPGRRGRKGGDPRDRLERPPLATLSASPHSGQLFRSPSGGEKSKDFVSKNCQLSERGQVCRELLSTPCNTGYAPANVIYA</sequence>
<feature type="compositionally biased region" description="Basic and acidic residues" evidence="1">
    <location>
        <begin position="239"/>
        <end position="253"/>
    </location>
</feature>
<feature type="compositionally biased region" description="Polar residues" evidence="1">
    <location>
        <begin position="323"/>
        <end position="332"/>
    </location>
</feature>
<gene>
    <name evidence="2" type="ORF">BEMITA_LOCUS2402</name>
</gene>
<feature type="compositionally biased region" description="Basic and acidic residues" evidence="1">
    <location>
        <begin position="95"/>
        <end position="115"/>
    </location>
</feature>
<feature type="region of interest" description="Disordered" evidence="1">
    <location>
        <begin position="172"/>
        <end position="203"/>
    </location>
</feature>
<feature type="compositionally biased region" description="Pro residues" evidence="1">
    <location>
        <begin position="34"/>
        <end position="44"/>
    </location>
</feature>
<evidence type="ECO:0000313" key="3">
    <source>
        <dbReference type="Proteomes" id="UP001152759"/>
    </source>
</evidence>
<accession>A0A9N9ZZD8</accession>
<feature type="compositionally biased region" description="Polar residues" evidence="1">
    <location>
        <begin position="511"/>
        <end position="522"/>
    </location>
</feature>
<feature type="region of interest" description="Disordered" evidence="1">
    <location>
        <begin position="483"/>
        <end position="534"/>
    </location>
</feature>
<protein>
    <submittedName>
        <fullName evidence="2">Uncharacterized protein</fullName>
    </submittedName>
</protein>
<dbReference type="EMBL" id="OU963871">
    <property type="protein sequence ID" value="CAH0382910.1"/>
    <property type="molecule type" value="Genomic_DNA"/>
</dbReference>